<dbReference type="Proteomes" id="UP001142489">
    <property type="component" value="Unassembled WGS sequence"/>
</dbReference>
<keyword evidence="2" id="KW-1185">Reference proteome</keyword>
<organism evidence="1 2">
    <name type="scientific">Phrynocephalus forsythii</name>
    <dbReference type="NCBI Taxonomy" id="171643"/>
    <lineage>
        <taxon>Eukaryota</taxon>
        <taxon>Metazoa</taxon>
        <taxon>Chordata</taxon>
        <taxon>Craniata</taxon>
        <taxon>Vertebrata</taxon>
        <taxon>Euteleostomi</taxon>
        <taxon>Lepidosauria</taxon>
        <taxon>Squamata</taxon>
        <taxon>Bifurcata</taxon>
        <taxon>Unidentata</taxon>
        <taxon>Episquamata</taxon>
        <taxon>Toxicofera</taxon>
        <taxon>Iguania</taxon>
        <taxon>Acrodonta</taxon>
        <taxon>Agamidae</taxon>
        <taxon>Agaminae</taxon>
        <taxon>Phrynocephalus</taxon>
    </lineage>
</organism>
<gene>
    <name evidence="1" type="ORF">JRQ81_001138</name>
</gene>
<name>A0A9Q0Y7F7_9SAUR</name>
<protein>
    <submittedName>
        <fullName evidence="1">Uncharacterized protein</fullName>
    </submittedName>
</protein>
<dbReference type="EMBL" id="JAPFRF010000001">
    <property type="protein sequence ID" value="KAJ7345188.1"/>
    <property type="molecule type" value="Genomic_DNA"/>
</dbReference>
<feature type="non-terminal residue" evidence="1">
    <location>
        <position position="1"/>
    </location>
</feature>
<accession>A0A9Q0Y7F7</accession>
<sequence length="65" mass="7585">DTQVLDNTNNHYVKLYREAIEIHKHKHSSNKKEESLKINKAWLPVLKAAECKRSTLNHSPPSHKQ</sequence>
<feature type="non-terminal residue" evidence="1">
    <location>
        <position position="65"/>
    </location>
</feature>
<reference evidence="1" key="1">
    <citation type="journal article" date="2023" name="DNA Res.">
        <title>Chromosome-level genome assembly of Phrynocephalus forsythii using third-generation DNA sequencing and Hi-C analysis.</title>
        <authorList>
            <person name="Qi Y."/>
            <person name="Zhao W."/>
            <person name="Zhao Y."/>
            <person name="Niu C."/>
            <person name="Cao S."/>
            <person name="Zhang Y."/>
        </authorList>
    </citation>
    <scope>NUCLEOTIDE SEQUENCE</scope>
    <source>
        <tissue evidence="1">Muscle</tissue>
    </source>
</reference>
<dbReference type="AlphaFoldDB" id="A0A9Q0Y7F7"/>
<evidence type="ECO:0000313" key="1">
    <source>
        <dbReference type="EMBL" id="KAJ7345188.1"/>
    </source>
</evidence>
<evidence type="ECO:0000313" key="2">
    <source>
        <dbReference type="Proteomes" id="UP001142489"/>
    </source>
</evidence>
<comment type="caution">
    <text evidence="1">The sequence shown here is derived from an EMBL/GenBank/DDBJ whole genome shotgun (WGS) entry which is preliminary data.</text>
</comment>
<proteinExistence type="predicted"/>